<evidence type="ECO:0000256" key="3">
    <source>
        <dbReference type="ARBA" id="ARBA00022347"/>
    </source>
</evidence>
<dbReference type="InterPro" id="IPR035973">
    <property type="entry name" value="Cyt_c_oxidase_su3-like_sf"/>
</dbReference>
<dbReference type="InterPro" id="IPR000298">
    <property type="entry name" value="Cyt_c_oxidase-like_su3"/>
</dbReference>
<feature type="transmembrane region" description="Helical" evidence="10">
    <location>
        <begin position="136"/>
        <end position="159"/>
    </location>
</feature>
<dbReference type="PANTHER" id="PTHR11403:SF6">
    <property type="entry name" value="NITRIC OXIDE REDUCTASE SUBUNIT E"/>
    <property type="match status" value="1"/>
</dbReference>
<comment type="subcellular location">
    <subcellularLocation>
        <location evidence="9">Cell membrane</location>
        <topology evidence="9">Multi-pass membrane protein</topology>
    </subcellularLocation>
    <subcellularLocation>
        <location evidence="1">Membrane</location>
        <topology evidence="1">Multi-pass membrane protein</topology>
    </subcellularLocation>
</comment>
<dbReference type="Proteomes" id="UP000179616">
    <property type="component" value="Unassembled WGS sequence"/>
</dbReference>
<evidence type="ECO:0000256" key="5">
    <source>
        <dbReference type="ARBA" id="ARBA00022989"/>
    </source>
</evidence>
<feature type="transmembrane region" description="Helical" evidence="10">
    <location>
        <begin position="66"/>
        <end position="85"/>
    </location>
</feature>
<dbReference type="Gene3D" id="1.20.120.80">
    <property type="entry name" value="Cytochrome c oxidase, subunit III, four-helix bundle"/>
    <property type="match status" value="1"/>
</dbReference>
<protein>
    <recommendedName>
        <fullName evidence="3">Probable cytochrome c oxidase subunit 3</fullName>
    </recommendedName>
    <alternativeName>
        <fullName evidence="7">Cytochrome aa3 subunit 3</fullName>
    </alternativeName>
</protein>
<evidence type="ECO:0000313" key="12">
    <source>
        <dbReference type="EMBL" id="OHU18934.1"/>
    </source>
</evidence>
<feature type="transmembrane region" description="Helical" evidence="10">
    <location>
        <begin position="180"/>
        <end position="198"/>
    </location>
</feature>
<feature type="transmembrane region" description="Helical" evidence="10">
    <location>
        <begin position="26"/>
        <end position="46"/>
    </location>
</feature>
<evidence type="ECO:0000256" key="1">
    <source>
        <dbReference type="ARBA" id="ARBA00004141"/>
    </source>
</evidence>
<evidence type="ECO:0000313" key="13">
    <source>
        <dbReference type="Proteomes" id="UP000179616"/>
    </source>
</evidence>
<dbReference type="OrthoDB" id="9810850at2"/>
<dbReference type="GO" id="GO:0005886">
    <property type="term" value="C:plasma membrane"/>
    <property type="evidence" value="ECO:0007669"/>
    <property type="project" value="UniProtKB-SubCell"/>
</dbReference>
<proteinExistence type="inferred from homology"/>
<keyword evidence="4 9" id="KW-0812">Transmembrane</keyword>
<dbReference type="InterPro" id="IPR013833">
    <property type="entry name" value="Cyt_c_oxidase_su3_a-hlx"/>
</dbReference>
<feature type="domain" description="Heme-copper oxidase subunit III family profile" evidence="11">
    <location>
        <begin position="26"/>
        <end position="199"/>
    </location>
</feature>
<dbReference type="SUPFAM" id="SSF81452">
    <property type="entry name" value="Cytochrome c oxidase subunit III-like"/>
    <property type="match status" value="1"/>
</dbReference>
<evidence type="ECO:0000256" key="9">
    <source>
        <dbReference type="RuleBase" id="RU003376"/>
    </source>
</evidence>
<evidence type="ECO:0000259" key="11">
    <source>
        <dbReference type="PROSITE" id="PS50253"/>
    </source>
</evidence>
<reference evidence="12 13" key="1">
    <citation type="submission" date="2016-10" db="EMBL/GenBank/DDBJ databases">
        <title>Evaluation of Human, Veterinary and Environmental Mycobacterium chelonae Isolates by Core Genome Phylogenomic Analysis, Targeted Gene Comparison, and Anti-microbial Susceptibility Patterns: A Tale of Mistaken Identities.</title>
        <authorList>
            <person name="Fogelson S.B."/>
            <person name="Camus A.C."/>
            <person name="Lorenz W."/>
            <person name="Vasireddy R."/>
            <person name="Vasireddy S."/>
            <person name="Smith T."/>
            <person name="Brown-Elliott B.A."/>
            <person name="Wallace R.J.Jr."/>
            <person name="Hasan N.A."/>
            <person name="Reischl U."/>
            <person name="Sanchez S."/>
        </authorList>
    </citation>
    <scope>NUCLEOTIDE SEQUENCE [LARGE SCALE GENOMIC DNA]</scope>
    <source>
        <strain evidence="12 13">1559</strain>
    </source>
</reference>
<evidence type="ECO:0000256" key="6">
    <source>
        <dbReference type="ARBA" id="ARBA00023136"/>
    </source>
</evidence>
<keyword evidence="6 10" id="KW-0472">Membrane</keyword>
<name>A0A1S1L344_9MYCO</name>
<dbReference type="AlphaFoldDB" id="A0A1S1L344"/>
<comment type="caution">
    <text evidence="12">The sequence shown here is derived from an EMBL/GenBank/DDBJ whole genome shotgun (WGS) entry which is preliminary data.</text>
</comment>
<dbReference type="PROSITE" id="PS50253">
    <property type="entry name" value="COX3"/>
    <property type="match status" value="1"/>
</dbReference>
<sequence length="199" mass="22290">MTVEARPRASVHRLRTAGHVPGEAELWIFILGDLTVFGVFFAIWGWNYAQHPALFELGRASMSQSIGLAETLTLISSSAAVVIALTHARWEQWSRAYRWYLAAIGFGAVFVVLKAIEYSHHLSVGSHALAGEFYMYYFVFTGIHLLHVLVGLLGLSAAARSMRPHAPRRYSTALLEGIGVYWHMVDVLWVVLFSLIYLI</sequence>
<dbReference type="EMBL" id="MLIK01000024">
    <property type="protein sequence ID" value="OHU18934.1"/>
    <property type="molecule type" value="Genomic_DNA"/>
</dbReference>
<dbReference type="GO" id="GO:0019646">
    <property type="term" value="P:aerobic electron transport chain"/>
    <property type="evidence" value="ECO:0007669"/>
    <property type="project" value="InterPro"/>
</dbReference>
<accession>A0A1S1L344</accession>
<dbReference type="STRING" id="948102.BKG76_20725"/>
<dbReference type="InterPro" id="IPR024791">
    <property type="entry name" value="Cyt_c/ubiquinol_Oxase_su3"/>
</dbReference>
<evidence type="ECO:0000256" key="7">
    <source>
        <dbReference type="ARBA" id="ARBA00031400"/>
    </source>
</evidence>
<evidence type="ECO:0000256" key="4">
    <source>
        <dbReference type="ARBA" id="ARBA00022692"/>
    </source>
</evidence>
<comment type="similarity">
    <text evidence="2 9">Belongs to the cytochrome c oxidase subunit 3 family.</text>
</comment>
<comment type="catalytic activity">
    <reaction evidence="8">
        <text>4 Fe(II)-[cytochrome c] + O2 + 8 H(+)(in) = 4 Fe(III)-[cytochrome c] + 2 H2O + 4 H(+)(out)</text>
        <dbReference type="Rhea" id="RHEA:11436"/>
        <dbReference type="Rhea" id="RHEA-COMP:10350"/>
        <dbReference type="Rhea" id="RHEA-COMP:14399"/>
        <dbReference type="ChEBI" id="CHEBI:15377"/>
        <dbReference type="ChEBI" id="CHEBI:15378"/>
        <dbReference type="ChEBI" id="CHEBI:15379"/>
        <dbReference type="ChEBI" id="CHEBI:29033"/>
        <dbReference type="ChEBI" id="CHEBI:29034"/>
        <dbReference type="EC" id="7.1.1.9"/>
    </reaction>
</comment>
<dbReference type="PANTHER" id="PTHR11403">
    <property type="entry name" value="CYTOCHROME C OXIDASE SUBUNIT III"/>
    <property type="match status" value="1"/>
</dbReference>
<gene>
    <name evidence="12" type="ORF">BKG76_20725</name>
</gene>
<feature type="transmembrane region" description="Helical" evidence="10">
    <location>
        <begin position="97"/>
        <end position="116"/>
    </location>
</feature>
<evidence type="ECO:0000256" key="2">
    <source>
        <dbReference type="ARBA" id="ARBA00010581"/>
    </source>
</evidence>
<keyword evidence="5 10" id="KW-1133">Transmembrane helix</keyword>
<dbReference type="GO" id="GO:0004129">
    <property type="term" value="F:cytochrome-c oxidase activity"/>
    <property type="evidence" value="ECO:0007669"/>
    <property type="project" value="UniProtKB-EC"/>
</dbReference>
<dbReference type="Pfam" id="PF00510">
    <property type="entry name" value="COX3"/>
    <property type="match status" value="1"/>
</dbReference>
<organism evidence="12 13">
    <name type="scientific">Mycobacteroides franklinii</name>
    <dbReference type="NCBI Taxonomy" id="948102"/>
    <lineage>
        <taxon>Bacteria</taxon>
        <taxon>Bacillati</taxon>
        <taxon>Actinomycetota</taxon>
        <taxon>Actinomycetes</taxon>
        <taxon>Mycobacteriales</taxon>
        <taxon>Mycobacteriaceae</taxon>
        <taxon>Mycobacteroides</taxon>
    </lineage>
</organism>
<dbReference type="GeneID" id="57169247"/>
<evidence type="ECO:0000256" key="8">
    <source>
        <dbReference type="ARBA" id="ARBA00047816"/>
    </source>
</evidence>
<evidence type="ECO:0000256" key="10">
    <source>
        <dbReference type="SAM" id="Phobius"/>
    </source>
</evidence>
<dbReference type="RefSeq" id="WP_070939586.1">
    <property type="nucleotide sequence ID" value="NZ_MLIK01000024.1"/>
</dbReference>